<feature type="compositionally biased region" description="Basic and acidic residues" evidence="1">
    <location>
        <begin position="49"/>
        <end position="63"/>
    </location>
</feature>
<keyword evidence="3" id="KW-1185">Reference proteome</keyword>
<organism evidence="2 3">
    <name type="scientific">Streptomyces lonegramiae</name>
    <dbReference type="NCBI Taxonomy" id="3075524"/>
    <lineage>
        <taxon>Bacteria</taxon>
        <taxon>Bacillati</taxon>
        <taxon>Actinomycetota</taxon>
        <taxon>Actinomycetes</taxon>
        <taxon>Kitasatosporales</taxon>
        <taxon>Streptomycetaceae</taxon>
        <taxon>Streptomyces</taxon>
    </lineage>
</organism>
<evidence type="ECO:0000313" key="2">
    <source>
        <dbReference type="EMBL" id="MDT0543313.1"/>
    </source>
</evidence>
<accession>A0ABU2XEE7</accession>
<dbReference type="Proteomes" id="UP001180754">
    <property type="component" value="Unassembled WGS sequence"/>
</dbReference>
<feature type="region of interest" description="Disordered" evidence="1">
    <location>
        <begin position="28"/>
        <end position="76"/>
    </location>
</feature>
<name>A0ABU2XEE7_9ACTN</name>
<reference evidence="2" key="1">
    <citation type="submission" date="2024-05" db="EMBL/GenBank/DDBJ databases">
        <title>30 novel species of actinomycetes from the DSMZ collection.</title>
        <authorList>
            <person name="Nouioui I."/>
        </authorList>
    </citation>
    <scope>NUCLEOTIDE SEQUENCE</scope>
    <source>
        <strain evidence="2">DSM 41529</strain>
    </source>
</reference>
<dbReference type="RefSeq" id="WP_311723683.1">
    <property type="nucleotide sequence ID" value="NZ_JAVRFD010000004.1"/>
</dbReference>
<evidence type="ECO:0008006" key="4">
    <source>
        <dbReference type="Google" id="ProtNLM"/>
    </source>
</evidence>
<dbReference type="EMBL" id="JAVRFD010000004">
    <property type="protein sequence ID" value="MDT0543313.1"/>
    <property type="molecule type" value="Genomic_DNA"/>
</dbReference>
<comment type="caution">
    <text evidence="2">The sequence shown here is derived from an EMBL/GenBank/DDBJ whole genome shotgun (WGS) entry which is preliminary data.</text>
</comment>
<evidence type="ECO:0000313" key="3">
    <source>
        <dbReference type="Proteomes" id="UP001180754"/>
    </source>
</evidence>
<sequence length="173" mass="18305">MKNMVQRVEEGSMGDSGLSERWQAYYDAAGGTDTDGKSVQTRLASADGNKGDGKGGGDGDLKSSKGPWNTASTSMDDLRRNAVRALGDLQHGQQGAGTASKGVEGLESTSMQQRVFNSWEARLEVLRDECGELMGKLKKAGNDLANQDDAIEALFKAQDTRPIPPPGGPSGSW</sequence>
<proteinExistence type="predicted"/>
<feature type="compositionally biased region" description="Pro residues" evidence="1">
    <location>
        <begin position="162"/>
        <end position="173"/>
    </location>
</feature>
<feature type="region of interest" description="Disordered" evidence="1">
    <location>
        <begin position="150"/>
        <end position="173"/>
    </location>
</feature>
<gene>
    <name evidence="2" type="ORF">RND15_11365</name>
</gene>
<evidence type="ECO:0000256" key="1">
    <source>
        <dbReference type="SAM" id="MobiDB-lite"/>
    </source>
</evidence>
<protein>
    <recommendedName>
        <fullName evidence="4">Excreted virulence factor EspC, type VII ESX diderm</fullName>
    </recommendedName>
</protein>